<sequence length="883" mass="103747">MVTSMIISCVAFLLIIVGCSTEKNTFINRTYHSTTAKYNGYFNAKELIRIGLKEFRQNAREDYNEILPIELYPNEEEVVNLYPVVDTAISKCQKVISKHSMPTASKPSRKKTEHANWIDQNWIIIGRANYIRRDYDKALTTFEYIRKFYVNRPSTYTGQLWEAKTLIQLENYAEATRTIQKIEKRKTLVRNVEENNSKRKKSKKSSEDKSPELPKNFDFEFAKVKAMLALAKEDHKEAIKQLEEALEKAKQKEDKARLSFILGQLYQAKGDPKAREYYTQSIKKNAPFEMSFNAKINRSVVSNLADDEMIEELKKLAKEERYLEFRDQIYFAMSKVELNRQQRDMGKYYLSRSVFYSLNNPRQKGVSYEKLGDLTFEEKNYVSAQKYYDSSAQVIPETYFNAEVIKMKADKLADLVEHINIVSYEDSVQMIAQLSETDRKDFVKDVIKQLKEEEKKRKEREAIRAEQLRKLQQTYAEQNQKPGNKWYFSNPKAMQEGIEDFKRIWGQRENEDYWRLSNKPLRIVSDVLENDSVSIDSNLVAKNPEDISVEDLTVDDLMPNIPLSDSMLNASNERLLASLYNSGMIYKEQLDEEAMGAIQFQRVIDHDVEDEHNVLSAFQLYKINENKGNSDVYKRYILNNYPNSDYANYLRDPDFFIKKKERDALALKEYLRSVKRFEQGLYYPVILKADRVIDNEPENLFRKEYFLLKAMAMGQVNRDKTSLLPVLEQVIQEYPETDVAERANELIKLIKEGVPVFEEFDKGESELFSYDSKEFYVLIFLNERQNSNASGGNVSNFNREFFGRSDLRSLSQLYGKDLSFILIKPFNTAPAAKDYMRDFKNARRYVANMKENEMFLISKENFKIMMQQQKLEEYRVFVKNNYE</sequence>
<accession>A0A2I0R473</accession>
<dbReference type="EMBL" id="PJNI01000003">
    <property type="protein sequence ID" value="PKR81385.1"/>
    <property type="molecule type" value="Genomic_DNA"/>
</dbReference>
<organism evidence="2 3">
    <name type="scientific">Brumimicrobium salinarum</name>
    <dbReference type="NCBI Taxonomy" id="2058658"/>
    <lineage>
        <taxon>Bacteria</taxon>
        <taxon>Pseudomonadati</taxon>
        <taxon>Bacteroidota</taxon>
        <taxon>Flavobacteriia</taxon>
        <taxon>Flavobacteriales</taxon>
        <taxon>Crocinitomicaceae</taxon>
        <taxon>Brumimicrobium</taxon>
    </lineage>
</organism>
<dbReference type="SUPFAM" id="SSF48452">
    <property type="entry name" value="TPR-like"/>
    <property type="match status" value="1"/>
</dbReference>
<evidence type="ECO:0000313" key="3">
    <source>
        <dbReference type="Proteomes" id="UP000236654"/>
    </source>
</evidence>
<protein>
    <recommendedName>
        <fullName evidence="4">Gliding motility protein</fullName>
    </recommendedName>
</protein>
<evidence type="ECO:0000256" key="1">
    <source>
        <dbReference type="SAM" id="Coils"/>
    </source>
</evidence>
<gene>
    <name evidence="2" type="ORF">CW751_04835</name>
</gene>
<evidence type="ECO:0008006" key="4">
    <source>
        <dbReference type="Google" id="ProtNLM"/>
    </source>
</evidence>
<name>A0A2I0R473_9FLAO</name>
<keyword evidence="1" id="KW-0175">Coiled coil</keyword>
<dbReference type="Proteomes" id="UP000236654">
    <property type="component" value="Unassembled WGS sequence"/>
</dbReference>
<keyword evidence="3" id="KW-1185">Reference proteome</keyword>
<comment type="caution">
    <text evidence="2">The sequence shown here is derived from an EMBL/GenBank/DDBJ whole genome shotgun (WGS) entry which is preliminary data.</text>
</comment>
<dbReference type="AlphaFoldDB" id="A0A2I0R473"/>
<evidence type="ECO:0000313" key="2">
    <source>
        <dbReference type="EMBL" id="PKR81385.1"/>
    </source>
</evidence>
<feature type="coiled-coil region" evidence="1">
    <location>
        <begin position="225"/>
        <end position="259"/>
    </location>
</feature>
<proteinExistence type="predicted"/>
<feature type="coiled-coil region" evidence="1">
    <location>
        <begin position="443"/>
        <end position="471"/>
    </location>
</feature>
<reference evidence="2 3" key="1">
    <citation type="submission" date="2017-12" db="EMBL/GenBank/DDBJ databases">
        <title>The draft genome sequence of Brumimicrobium saltpan LHR20.</title>
        <authorList>
            <person name="Do Z.-J."/>
            <person name="Luo H.-R."/>
        </authorList>
    </citation>
    <scope>NUCLEOTIDE SEQUENCE [LARGE SCALE GENOMIC DNA]</scope>
    <source>
        <strain evidence="2 3">LHR20</strain>
    </source>
</reference>
<dbReference type="Gene3D" id="1.25.40.10">
    <property type="entry name" value="Tetratricopeptide repeat domain"/>
    <property type="match status" value="3"/>
</dbReference>
<dbReference type="InterPro" id="IPR011990">
    <property type="entry name" value="TPR-like_helical_dom_sf"/>
</dbReference>